<feature type="region of interest" description="Disordered" evidence="7">
    <location>
        <begin position="956"/>
        <end position="975"/>
    </location>
</feature>
<evidence type="ECO:0000256" key="4">
    <source>
        <dbReference type="ARBA" id="ARBA00022490"/>
    </source>
</evidence>
<evidence type="ECO:0000256" key="1">
    <source>
        <dbReference type="ARBA" id="ARBA00004123"/>
    </source>
</evidence>
<dbReference type="PANTHER" id="PTHR46003:SF3">
    <property type="entry name" value="HOST CELL FACTOR 1"/>
    <property type="match status" value="1"/>
</dbReference>
<dbReference type="PANTHER" id="PTHR46003">
    <property type="entry name" value="HOST CELL FACTOR"/>
    <property type="match status" value="1"/>
</dbReference>
<dbReference type="SUPFAM" id="SSF117281">
    <property type="entry name" value="Kelch motif"/>
    <property type="match status" value="1"/>
</dbReference>
<protein>
    <submittedName>
        <fullName evidence="9">Host cell factor 1-like</fullName>
    </submittedName>
</protein>
<dbReference type="InterPro" id="IPR059124">
    <property type="entry name" value="Kelch_HCF"/>
</dbReference>
<evidence type="ECO:0000313" key="9">
    <source>
        <dbReference type="Ensembl" id="ENSSRHP00000019124.1"/>
    </source>
</evidence>
<reference evidence="9" key="2">
    <citation type="submission" date="2025-09" db="UniProtKB">
        <authorList>
            <consortium name="Ensembl"/>
        </authorList>
    </citation>
    <scope>IDENTIFICATION</scope>
</reference>
<evidence type="ECO:0000313" key="10">
    <source>
        <dbReference type="Proteomes" id="UP000472270"/>
    </source>
</evidence>
<dbReference type="GO" id="GO:0035097">
    <property type="term" value="C:histone methyltransferase complex"/>
    <property type="evidence" value="ECO:0007669"/>
    <property type="project" value="TreeGrafter"/>
</dbReference>
<gene>
    <name evidence="9" type="primary">LOC107749508</name>
</gene>
<feature type="compositionally biased region" description="Low complexity" evidence="7">
    <location>
        <begin position="363"/>
        <end position="382"/>
    </location>
</feature>
<dbReference type="InterPro" id="IPR003961">
    <property type="entry name" value="FN3_dom"/>
</dbReference>
<feature type="compositionally biased region" description="Low complexity" evidence="7">
    <location>
        <begin position="336"/>
        <end position="355"/>
    </location>
</feature>
<dbReference type="Pfam" id="PF13854">
    <property type="entry name" value="Kelch_HCF"/>
    <property type="match status" value="2"/>
</dbReference>
<feature type="region of interest" description="Disordered" evidence="7">
    <location>
        <begin position="1491"/>
        <end position="1512"/>
    </location>
</feature>
<proteinExistence type="predicted"/>
<feature type="region of interest" description="Disordered" evidence="7">
    <location>
        <begin position="634"/>
        <end position="663"/>
    </location>
</feature>
<dbReference type="InterPro" id="IPR015915">
    <property type="entry name" value="Kelch-typ_b-propeller"/>
</dbReference>
<evidence type="ECO:0000256" key="7">
    <source>
        <dbReference type="SAM" id="MobiDB-lite"/>
    </source>
</evidence>
<dbReference type="GO" id="GO:0005737">
    <property type="term" value="C:cytoplasm"/>
    <property type="evidence" value="ECO:0007669"/>
    <property type="project" value="UniProtKB-SubCell"/>
</dbReference>
<dbReference type="FunFam" id="2.60.40.10:FF:000259">
    <property type="entry name" value="Host cell factor 1 (Predicted)"/>
    <property type="match status" value="1"/>
</dbReference>
<dbReference type="InterPro" id="IPR043536">
    <property type="entry name" value="HCF1/2"/>
</dbReference>
<feature type="compositionally biased region" description="Low complexity" evidence="7">
    <location>
        <begin position="959"/>
        <end position="971"/>
    </location>
</feature>
<accession>A0A673H038</accession>
<evidence type="ECO:0000256" key="3">
    <source>
        <dbReference type="ARBA" id="ARBA00022441"/>
    </source>
</evidence>
<dbReference type="InterPro" id="IPR013783">
    <property type="entry name" value="Ig-like_fold"/>
</dbReference>
<comment type="subcellular location">
    <subcellularLocation>
        <location evidence="2">Cytoplasm</location>
    </subcellularLocation>
    <subcellularLocation>
        <location evidence="1">Nucleus</location>
    </subcellularLocation>
</comment>
<dbReference type="GO" id="GO:0003713">
    <property type="term" value="F:transcription coactivator activity"/>
    <property type="evidence" value="ECO:0007669"/>
    <property type="project" value="TreeGrafter"/>
</dbReference>
<dbReference type="Ensembl" id="ENSSRHT00000019736.1">
    <property type="protein sequence ID" value="ENSSRHP00000019124.1"/>
    <property type="gene ID" value="ENSSRHG00000010092.1"/>
</dbReference>
<dbReference type="CDD" id="cd00063">
    <property type="entry name" value="FN3"/>
    <property type="match status" value="2"/>
</dbReference>
<dbReference type="Gene3D" id="2.120.10.80">
    <property type="entry name" value="Kelch-type beta propeller"/>
    <property type="match status" value="1"/>
</dbReference>
<keyword evidence="4" id="KW-0963">Cytoplasm</keyword>
<dbReference type="FunFam" id="2.60.40.10:FF:000443">
    <property type="entry name" value="host cell factor 1"/>
    <property type="match status" value="1"/>
</dbReference>
<evidence type="ECO:0000259" key="8">
    <source>
        <dbReference type="SMART" id="SM00060"/>
    </source>
</evidence>
<sequence length="1512" mass="156274">MTSPGSVVPGTTGAPLHPRWKRVLGWSGPVPRPRHGHRAVAIKELMVVFGGGNEGIVDELHVYNTATNQWFIPAVRGDIPPGCAAYGFVCDGTRLLAFGGMVEYGKYSNDLYELQASRWEWKKLKPKALKNGAPPCPRLGHSFSLVGNKCYLFGGLANDSEDPKNNIPRYSYHIIMWSVETHIHATLISLSLELTIFEKRLWYCDNPICEMLGLNTLSWETVLMDTLEDNIPRARAGHCAVAINNRLYVWSGRDGYRKAWNNQVCCKDLWYLETERPNPPSRVQLVRANTNSLEVSWGAVSTSDMYLLQLQKYDIPSATAATSPALNAVPSLPGNSPKSPAPAAAAPSAQSLPQSGITFVPQSASPTASVLPSTPASPVAASTARGPAILKVAAPQSGTGTSIVTVRQASQAGKSPVTMTSLPAGVRMVVPTQTTQGTPIGSSPQMSGMAALAAAAAATQKIPPSSGATVLNVPAGATIVKTVAMTPGYTTLPNTVKVASPVMVSNPATRMLKTAAAQVATPTVSSPTTAARPIITVHKSGTVTVAQQAQVVTTMVGGVTKTITLVKSPLSMGGNLISNLGKMMSVVQTKPMQTTSVTGQASSNPLTQIIQTKGPLPPGTILKLVTSADGKPTTIITTSQASGTGHKPTILGISGMSPTTTTKPGTTTIIKTIPMSALHQGAAGVTSSTGVKSPITFITSKVMTSGTGTPGKIITAMPKIGTAAGQQGLTQVVLKGAPGQPGTILRTLPMGGVRLVSPVSGVKPTVTTLVVKGTTGVTTLGTVTGTVSTSLAGGSLASANATLATPITTLGTIATLSSQVINATAVSAAQSNLNTVTSTMQPTQVTLITTPSGVEAQPVRDLPVSILASPTSEQPTSTESGAGDASGNVTLVCSNPPCETHETGTTNTATTATANMGTGPAGTVQRVCSNPPCETHETGTTNTATTRVCSNPPCETHETGTTNTATTASSNMGGNQTGTVQRVCSNPPCETHETGITNTATTASSNMGGNQTGTVQRVCSNPPCETHETGTTNTATTASSNMGGNQTGTVQRVCSNPPCETHETGTTNTATTMEGVEAASASQAVALALPPELMSDGQPTTLMVTGLTPEELAVTAAAEAAAQAAATEEAQALAIQAVLQAAQQAVMSESPSLIHKIPTYDLHMFILNPKLATHTIPIVLTQQELAALVQQQQQLQAAQQLAAAQAALPTEGLAPADSLNDPSSESNGHNEIAAAATSTVVRLLPSTSAETLAPSSTFAPAVVASPAKMQAAAALTEVANGIVAVKQNPPTVTVKPQVKKENQWFDVGIVKVTNMVVTHFYMPADDAAYDDSGTIPDYSQMKRVDLQPGTAYKFRVAGINTCGRGAFSEISAFKTCLPGFPGAPCAIKISKSPDGAHLTWEPPSVTSGKITEYSVYLAIQSSQTTEAKPSAPAQLAFMRVYCGPNPSCLVQSSILSNAHIDYTTKPAIIFRIAARNEKGYGPATQVRWLQESNKDGLSAKPAAKRAVSSPDT</sequence>
<feature type="compositionally biased region" description="Low complexity" evidence="7">
    <location>
        <begin position="1029"/>
        <end position="1041"/>
    </location>
</feature>
<keyword evidence="5" id="KW-0677">Repeat</keyword>
<evidence type="ECO:0000256" key="2">
    <source>
        <dbReference type="ARBA" id="ARBA00004496"/>
    </source>
</evidence>
<keyword evidence="6" id="KW-0539">Nucleus</keyword>
<organism evidence="9 10">
    <name type="scientific">Sinocyclocheilus rhinocerous</name>
    <dbReference type="NCBI Taxonomy" id="307959"/>
    <lineage>
        <taxon>Eukaryota</taxon>
        <taxon>Metazoa</taxon>
        <taxon>Chordata</taxon>
        <taxon>Craniata</taxon>
        <taxon>Vertebrata</taxon>
        <taxon>Euteleostomi</taxon>
        <taxon>Actinopterygii</taxon>
        <taxon>Neopterygii</taxon>
        <taxon>Teleostei</taxon>
        <taxon>Ostariophysi</taxon>
        <taxon>Cypriniformes</taxon>
        <taxon>Cyprinidae</taxon>
        <taxon>Cyprininae</taxon>
        <taxon>Sinocyclocheilus</taxon>
    </lineage>
</organism>
<dbReference type="Gene3D" id="6.10.250.2590">
    <property type="match status" value="1"/>
</dbReference>
<dbReference type="Gene3D" id="2.60.40.10">
    <property type="entry name" value="Immunoglobulins"/>
    <property type="match status" value="2"/>
</dbReference>
<dbReference type="GO" id="GO:0006338">
    <property type="term" value="P:chromatin remodeling"/>
    <property type="evidence" value="ECO:0007669"/>
    <property type="project" value="TreeGrafter"/>
</dbReference>
<name>A0A673H038_9TELE</name>
<evidence type="ECO:0000256" key="6">
    <source>
        <dbReference type="ARBA" id="ARBA00023242"/>
    </source>
</evidence>
<feature type="compositionally biased region" description="Polar residues" evidence="7">
    <location>
        <begin position="634"/>
        <end position="643"/>
    </location>
</feature>
<feature type="region of interest" description="Disordered" evidence="7">
    <location>
        <begin position="329"/>
        <end position="382"/>
    </location>
</feature>
<dbReference type="FunFam" id="2.120.10.80:FF:000008">
    <property type="entry name" value="host cell factor 1 isoform X1"/>
    <property type="match status" value="1"/>
</dbReference>
<dbReference type="SUPFAM" id="SSF49265">
    <property type="entry name" value="Fibronectin type III"/>
    <property type="match status" value="2"/>
</dbReference>
<dbReference type="Proteomes" id="UP000472270">
    <property type="component" value="Unassembled WGS sequence"/>
</dbReference>
<evidence type="ECO:0000256" key="5">
    <source>
        <dbReference type="ARBA" id="ARBA00022737"/>
    </source>
</evidence>
<keyword evidence="3" id="KW-0880">Kelch repeat</keyword>
<feature type="domain" description="Fibronectin type-III" evidence="8">
    <location>
        <begin position="1275"/>
        <end position="1365"/>
    </location>
</feature>
<feature type="region of interest" description="Disordered" evidence="7">
    <location>
        <begin position="1024"/>
        <end position="1044"/>
    </location>
</feature>
<reference evidence="9" key="1">
    <citation type="submission" date="2025-08" db="UniProtKB">
        <authorList>
            <consortium name="Ensembl"/>
        </authorList>
    </citation>
    <scope>IDENTIFICATION</scope>
</reference>
<dbReference type="InterPro" id="IPR036116">
    <property type="entry name" value="FN3_sf"/>
</dbReference>
<feature type="domain" description="Fibronectin type-III" evidence="8">
    <location>
        <begin position="1381"/>
        <end position="1481"/>
    </location>
</feature>
<keyword evidence="10" id="KW-1185">Reference proteome</keyword>
<dbReference type="SMART" id="SM00060">
    <property type="entry name" value="FN3"/>
    <property type="match status" value="2"/>
</dbReference>